<keyword evidence="4" id="KW-0648">Protein biosynthesis</keyword>
<reference evidence="7" key="1">
    <citation type="submission" date="2015-08" db="EMBL/GenBank/DDBJ databases">
        <authorList>
            <person name="Babu N.S."/>
            <person name="Beckwith C.J."/>
            <person name="Beseler K.G."/>
            <person name="Brison A."/>
            <person name="Carone J.V."/>
            <person name="Caskin T.P."/>
            <person name="Diamond M."/>
            <person name="Durham M.E."/>
            <person name="Foxe J.M."/>
            <person name="Go M."/>
            <person name="Henderson B.A."/>
            <person name="Jones I.B."/>
            <person name="McGettigan J.A."/>
            <person name="Micheletti S.J."/>
            <person name="Nasrallah M.E."/>
            <person name="Ortiz D."/>
            <person name="Piller C.R."/>
            <person name="Privatt S.R."/>
            <person name="Schneider S.L."/>
            <person name="Sharp S."/>
            <person name="Smith T.C."/>
            <person name="Stanton J.D."/>
            <person name="Ullery H.E."/>
            <person name="Wilson R.J."/>
            <person name="Serrano M.G."/>
            <person name="Buck G."/>
            <person name="Lee V."/>
            <person name="Wang Y."/>
            <person name="Carvalho R."/>
            <person name="Voegtly L."/>
            <person name="Shi R."/>
            <person name="Duckworth R."/>
            <person name="Johnson A."/>
            <person name="Loviza R."/>
            <person name="Walstead R."/>
            <person name="Shah Z."/>
            <person name="Kiflezghi M."/>
            <person name="Wade K."/>
            <person name="Ball S.L."/>
            <person name="Bradley K.W."/>
            <person name="Asai D.J."/>
            <person name="Bowman C.A."/>
            <person name="Russell D.A."/>
            <person name="Pope W.H."/>
            <person name="Jacobs-Sera D."/>
            <person name="Hendrix R.W."/>
            <person name="Hatfull G.F."/>
        </authorList>
    </citation>
    <scope>NUCLEOTIDE SEQUENCE</scope>
</reference>
<dbReference type="Gene3D" id="3.30.1360.40">
    <property type="match status" value="1"/>
</dbReference>
<dbReference type="GO" id="GO:0043023">
    <property type="term" value="F:ribosomal large subunit binding"/>
    <property type="evidence" value="ECO:0007669"/>
    <property type="project" value="TreeGrafter"/>
</dbReference>
<evidence type="ECO:0000256" key="5">
    <source>
        <dbReference type="ARBA" id="ARBA00032397"/>
    </source>
</evidence>
<evidence type="ECO:0000256" key="3">
    <source>
        <dbReference type="ARBA" id="ARBA00014063"/>
    </source>
</evidence>
<protein>
    <recommendedName>
        <fullName evidence="3">Ribosome-recycling factor, chloroplastic</fullName>
    </recommendedName>
    <alternativeName>
        <fullName evidence="5">Ribosome-releasing factor, chloroplastic</fullName>
    </alternativeName>
</protein>
<evidence type="ECO:0000256" key="4">
    <source>
        <dbReference type="ARBA" id="ARBA00022917"/>
    </source>
</evidence>
<dbReference type="SUPFAM" id="SSF55194">
    <property type="entry name" value="Ribosome recycling factor, RRF"/>
    <property type="match status" value="1"/>
</dbReference>
<dbReference type="PANTHER" id="PTHR20982">
    <property type="entry name" value="RIBOSOME RECYCLING FACTOR"/>
    <property type="match status" value="1"/>
</dbReference>
<evidence type="ECO:0000259" key="6">
    <source>
        <dbReference type="Pfam" id="PF01765"/>
    </source>
</evidence>
<feature type="domain" description="Ribosome recycling factor" evidence="6">
    <location>
        <begin position="8"/>
        <end position="165"/>
    </location>
</feature>
<gene>
    <name evidence="7" type="ORF">g.16698</name>
</gene>
<sequence length="170" mass="18844">MEHALQHLQKELSSIRTGRATAGMLDHLKVEVYGDSMPMKACGMATVRDPQLLVFNVFDPQTLHSVENAIRDSPLGLNPRVEGQDLLIPVPRPTAETLTALKRVCKTEGEQAKVTIRQCRKAALDEVKKVTAEDERFRLEKEVQEVTSSFVAQVDALVAAKEKSITQHTA</sequence>
<dbReference type="InterPro" id="IPR002661">
    <property type="entry name" value="Ribosome_recyc_fac"/>
</dbReference>
<dbReference type="GO" id="GO:0005739">
    <property type="term" value="C:mitochondrion"/>
    <property type="evidence" value="ECO:0007669"/>
    <property type="project" value="TreeGrafter"/>
</dbReference>
<dbReference type="EMBL" id="GDKF01001784">
    <property type="protein sequence ID" value="JAT76838.1"/>
    <property type="molecule type" value="Transcribed_RNA"/>
</dbReference>
<evidence type="ECO:0000256" key="2">
    <source>
        <dbReference type="ARBA" id="ARBA00005912"/>
    </source>
</evidence>
<dbReference type="PANTHER" id="PTHR20982:SF3">
    <property type="entry name" value="MITOCHONDRIAL RIBOSOME RECYCLING FACTOR PSEUDO 1"/>
    <property type="match status" value="1"/>
</dbReference>
<dbReference type="Gene3D" id="1.10.132.20">
    <property type="entry name" value="Ribosome-recycling factor"/>
    <property type="match status" value="1"/>
</dbReference>
<accession>A0A1D2ACF7</accession>
<dbReference type="GO" id="GO:0006412">
    <property type="term" value="P:translation"/>
    <property type="evidence" value="ECO:0007669"/>
    <property type="project" value="UniProtKB-KW"/>
</dbReference>
<comment type="function">
    <text evidence="1">Responsible for the release of ribosomes from messenger RNA at the termination of chloroplastic protein biosynthesis.</text>
</comment>
<dbReference type="InterPro" id="IPR023584">
    <property type="entry name" value="Ribosome_recyc_fac_dom"/>
</dbReference>
<evidence type="ECO:0000256" key="1">
    <source>
        <dbReference type="ARBA" id="ARBA00002952"/>
    </source>
</evidence>
<dbReference type="AlphaFoldDB" id="A0A1D2ACF7"/>
<dbReference type="FunFam" id="3.30.1360.40:FF:000001">
    <property type="entry name" value="Ribosome-recycling factor"/>
    <property type="match status" value="1"/>
</dbReference>
<evidence type="ECO:0000313" key="7">
    <source>
        <dbReference type="EMBL" id="JAT76838.1"/>
    </source>
</evidence>
<dbReference type="Pfam" id="PF01765">
    <property type="entry name" value="RRF"/>
    <property type="match status" value="1"/>
</dbReference>
<organism evidence="7">
    <name type="scientific">Auxenochlorella protothecoides</name>
    <name type="common">Green microalga</name>
    <name type="synonym">Chlorella protothecoides</name>
    <dbReference type="NCBI Taxonomy" id="3075"/>
    <lineage>
        <taxon>Eukaryota</taxon>
        <taxon>Viridiplantae</taxon>
        <taxon>Chlorophyta</taxon>
        <taxon>core chlorophytes</taxon>
        <taxon>Trebouxiophyceae</taxon>
        <taxon>Chlorellales</taxon>
        <taxon>Chlorellaceae</taxon>
        <taxon>Auxenochlorella</taxon>
    </lineage>
</organism>
<dbReference type="InterPro" id="IPR036191">
    <property type="entry name" value="RRF_sf"/>
</dbReference>
<comment type="similarity">
    <text evidence="2">Belongs to the RRF family.</text>
</comment>
<proteinExistence type="inferred from homology"/>
<name>A0A1D2ACF7_AUXPR</name>